<keyword evidence="4" id="KW-0175">Coiled coil</keyword>
<evidence type="ECO:0000256" key="4">
    <source>
        <dbReference type="SAM" id="Coils"/>
    </source>
</evidence>
<comment type="function">
    <text evidence="3">Binds to DNA and alters its conformation. May be involved in regulation of gene expression, nucleoid organization and DNA protection.</text>
</comment>
<dbReference type="NCBIfam" id="TIGR00103">
    <property type="entry name" value="DNA_YbaB_EbfC"/>
    <property type="match status" value="1"/>
</dbReference>
<organism evidence="5 6">
    <name type="scientific">Collibacillus ludicampi</name>
    <dbReference type="NCBI Taxonomy" id="2771369"/>
    <lineage>
        <taxon>Bacteria</taxon>
        <taxon>Bacillati</taxon>
        <taxon>Bacillota</taxon>
        <taxon>Bacilli</taxon>
        <taxon>Bacillales</taxon>
        <taxon>Alicyclobacillaceae</taxon>
        <taxon>Collibacillus</taxon>
    </lineage>
</organism>
<dbReference type="InterPro" id="IPR004401">
    <property type="entry name" value="YbaB/EbfC"/>
</dbReference>
<dbReference type="Gene3D" id="3.30.1310.10">
    <property type="entry name" value="Nucleoid-associated protein YbaB-like domain"/>
    <property type="match status" value="1"/>
</dbReference>
<evidence type="ECO:0000256" key="1">
    <source>
        <dbReference type="ARBA" id="ARBA00022490"/>
    </source>
</evidence>
<gene>
    <name evidence="5" type="ORF">DNHGIG_15440</name>
</gene>
<dbReference type="Pfam" id="PF02575">
    <property type="entry name" value="YbaB_DNA_bd"/>
    <property type="match status" value="1"/>
</dbReference>
<dbReference type="PIRSF" id="PIRSF004555">
    <property type="entry name" value="UCP004555"/>
    <property type="match status" value="1"/>
</dbReference>
<dbReference type="GO" id="GO:0003677">
    <property type="term" value="F:DNA binding"/>
    <property type="evidence" value="ECO:0007669"/>
    <property type="project" value="UniProtKB-UniRule"/>
</dbReference>
<comment type="caution">
    <text evidence="5">The sequence shown here is derived from an EMBL/GenBank/DDBJ whole genome shotgun (WGS) entry which is preliminary data.</text>
</comment>
<sequence length="103" mass="11203">MKNMNQLMKQAKKMQEEMLKAQEALGEKTVEGTAGGGVVTVVVTGHKLVQSVTIKPEAVDPDDVEMLQDLVLTAINDAMKKADELVANEMSKYTRGLNLPGLF</sequence>
<protein>
    <recommendedName>
        <fullName evidence="3">Nucleoid-associated protein DNHGIG_15440</fullName>
    </recommendedName>
</protein>
<dbReference type="AlphaFoldDB" id="A0AAV4LDT3"/>
<comment type="subcellular location">
    <subcellularLocation>
        <location evidence="3">Cytoplasm</location>
        <location evidence="3">Nucleoid</location>
    </subcellularLocation>
</comment>
<dbReference type="GO" id="GO:0043590">
    <property type="term" value="C:bacterial nucleoid"/>
    <property type="evidence" value="ECO:0007669"/>
    <property type="project" value="UniProtKB-UniRule"/>
</dbReference>
<feature type="coiled-coil region" evidence="4">
    <location>
        <begin position="1"/>
        <end position="31"/>
    </location>
</feature>
<dbReference type="FunFam" id="3.30.1310.10:FF:000002">
    <property type="entry name" value="Nucleoid-associated protein IKC_06587"/>
    <property type="match status" value="1"/>
</dbReference>
<evidence type="ECO:0000256" key="2">
    <source>
        <dbReference type="ARBA" id="ARBA00023125"/>
    </source>
</evidence>
<dbReference type="EMBL" id="BOQE01000001">
    <property type="protein sequence ID" value="GIM45995.1"/>
    <property type="molecule type" value="Genomic_DNA"/>
</dbReference>
<dbReference type="GO" id="GO:0005829">
    <property type="term" value="C:cytosol"/>
    <property type="evidence" value="ECO:0007669"/>
    <property type="project" value="TreeGrafter"/>
</dbReference>
<keyword evidence="1 3" id="KW-0963">Cytoplasm</keyword>
<evidence type="ECO:0000313" key="6">
    <source>
        <dbReference type="Proteomes" id="UP001057291"/>
    </source>
</evidence>
<comment type="subunit">
    <text evidence="3">Homodimer.</text>
</comment>
<keyword evidence="6" id="KW-1185">Reference proteome</keyword>
<accession>A0AAV4LDT3</accession>
<evidence type="ECO:0000313" key="5">
    <source>
        <dbReference type="EMBL" id="GIM45995.1"/>
    </source>
</evidence>
<dbReference type="Proteomes" id="UP001057291">
    <property type="component" value="Unassembled WGS sequence"/>
</dbReference>
<dbReference type="HAMAP" id="MF_00274">
    <property type="entry name" value="DNA_YbaB_EbfC"/>
    <property type="match status" value="1"/>
</dbReference>
<name>A0AAV4LDT3_9BACL</name>
<dbReference type="InterPro" id="IPR036894">
    <property type="entry name" value="YbaB-like_sf"/>
</dbReference>
<dbReference type="PANTHER" id="PTHR33449">
    <property type="entry name" value="NUCLEOID-ASSOCIATED PROTEIN YBAB"/>
    <property type="match status" value="1"/>
</dbReference>
<keyword evidence="2 3" id="KW-0238">DNA-binding</keyword>
<evidence type="ECO:0000256" key="3">
    <source>
        <dbReference type="HAMAP-Rule" id="MF_00274"/>
    </source>
</evidence>
<proteinExistence type="inferred from homology"/>
<dbReference type="RefSeq" id="WP_282199149.1">
    <property type="nucleotide sequence ID" value="NZ_BOQE01000001.1"/>
</dbReference>
<dbReference type="SUPFAM" id="SSF82607">
    <property type="entry name" value="YbaB-like"/>
    <property type="match status" value="1"/>
</dbReference>
<reference evidence="5" key="1">
    <citation type="journal article" date="2023" name="Int. J. Syst. Evol. Microbiol.">
        <title>Collibacillus ludicampi gen. nov., sp. nov., a new soil bacterium of the family Alicyclobacillaceae.</title>
        <authorList>
            <person name="Jojima T."/>
            <person name="Ioku Y."/>
            <person name="Fukuta Y."/>
            <person name="Shirasaka N."/>
            <person name="Matsumura Y."/>
            <person name="Mori M."/>
        </authorList>
    </citation>
    <scope>NUCLEOTIDE SEQUENCE</scope>
    <source>
        <strain evidence="5">TP075</strain>
    </source>
</reference>
<comment type="similarity">
    <text evidence="3">Belongs to the YbaB/EbfC family.</text>
</comment>
<dbReference type="PANTHER" id="PTHR33449:SF1">
    <property type="entry name" value="NUCLEOID-ASSOCIATED PROTEIN YBAB"/>
    <property type="match status" value="1"/>
</dbReference>